<protein>
    <recommendedName>
        <fullName evidence="4">Lipoprotein</fullName>
    </recommendedName>
</protein>
<accession>A0A449A2R5</accession>
<dbReference type="RefSeq" id="WP_129620156.1">
    <property type="nucleotide sequence ID" value="NZ_LR214950.1"/>
</dbReference>
<proteinExistence type="predicted"/>
<name>A0A449A2R5_9BACT</name>
<reference evidence="2 3" key="1">
    <citation type="submission" date="2019-01" db="EMBL/GenBank/DDBJ databases">
        <authorList>
            <consortium name="Pathogen Informatics"/>
        </authorList>
    </citation>
    <scope>NUCLEOTIDE SEQUENCE [LARGE SCALE GENOMIC DNA]</scope>
    <source>
        <strain evidence="2 3">NCTC10183</strain>
    </source>
</reference>
<evidence type="ECO:0008006" key="4">
    <source>
        <dbReference type="Google" id="ProtNLM"/>
    </source>
</evidence>
<keyword evidence="1" id="KW-0732">Signal</keyword>
<dbReference type="Proteomes" id="UP000290568">
    <property type="component" value="Chromosome"/>
</dbReference>
<dbReference type="AlphaFoldDB" id="A0A449A2R5"/>
<organism evidence="2 3">
    <name type="scientific">Mycoplasmopsis gallinacea</name>
    <dbReference type="NCBI Taxonomy" id="29556"/>
    <lineage>
        <taxon>Bacteria</taxon>
        <taxon>Bacillati</taxon>
        <taxon>Mycoplasmatota</taxon>
        <taxon>Mycoplasmoidales</taxon>
        <taxon>Metamycoplasmataceae</taxon>
        <taxon>Mycoplasmopsis</taxon>
    </lineage>
</organism>
<feature type="chain" id="PRO_5019060068" description="Lipoprotein" evidence="1">
    <location>
        <begin position="23"/>
        <end position="348"/>
    </location>
</feature>
<evidence type="ECO:0000313" key="3">
    <source>
        <dbReference type="Proteomes" id="UP000290568"/>
    </source>
</evidence>
<dbReference type="EMBL" id="LR214950">
    <property type="protein sequence ID" value="VEU58494.1"/>
    <property type="molecule type" value="Genomic_DNA"/>
</dbReference>
<feature type="signal peptide" evidence="1">
    <location>
        <begin position="1"/>
        <end position="22"/>
    </location>
</feature>
<sequence length="348" mass="39896">MKKIFKNKLLWLSLGGVTSAFGFTSCAQKQEQKQEDDYSLTFKAFENYTKEAVADSYKSALALSNAFYNNSFETSDDLDLFIKQINEKGKNKEVIYKGAKTLFGSQNYIGKINKIKNDFISLIEYASKEGRDKIILKGKLKEFIKTVLKSVFGKDSWLQNIKSFLNDLQTNQSDLLSALTSNTSMLSSGSDLPFAITKETIDLMLKDNETFDSSLEYQINQLSDSNILALFFALSEVDQKSKQTILDLINRLKNWKIESDNDLTKLNFYDILLQFKPNPLLDERVKKLYFNLNDIIYNGGEKVKKLSKDEKNKFLQLLREVKEEMKYSSGSIFGDNSRLWTQSANLFS</sequence>
<evidence type="ECO:0000256" key="1">
    <source>
        <dbReference type="SAM" id="SignalP"/>
    </source>
</evidence>
<evidence type="ECO:0000313" key="2">
    <source>
        <dbReference type="EMBL" id="VEU58494.1"/>
    </source>
</evidence>
<dbReference type="PROSITE" id="PS51257">
    <property type="entry name" value="PROKAR_LIPOPROTEIN"/>
    <property type="match status" value="1"/>
</dbReference>
<keyword evidence="3" id="KW-1185">Reference proteome</keyword>
<gene>
    <name evidence="2" type="ORF">NCTC10183_00259</name>
</gene>